<feature type="transmembrane region" description="Helical" evidence="1">
    <location>
        <begin position="12"/>
        <end position="30"/>
    </location>
</feature>
<feature type="transmembrane region" description="Helical" evidence="1">
    <location>
        <begin position="42"/>
        <end position="65"/>
    </location>
</feature>
<keyword evidence="1" id="KW-0812">Transmembrane</keyword>
<protein>
    <submittedName>
        <fullName evidence="2">Uncharacterized protein</fullName>
    </submittedName>
</protein>
<dbReference type="RefSeq" id="WP_073854071.1">
    <property type="nucleotide sequence ID" value="NZ_LVWA01000010.1"/>
</dbReference>
<feature type="transmembrane region" description="Helical" evidence="1">
    <location>
        <begin position="112"/>
        <end position="133"/>
    </location>
</feature>
<feature type="transmembrane region" description="Helical" evidence="1">
    <location>
        <begin position="77"/>
        <end position="100"/>
    </location>
</feature>
<comment type="caution">
    <text evidence="2">The sequence shown here is derived from an EMBL/GenBank/DDBJ whole genome shotgun (WGS) entry which is preliminary data.</text>
</comment>
<keyword evidence="1" id="KW-0472">Membrane</keyword>
<dbReference type="STRING" id="1797110.A3841_04340"/>
<evidence type="ECO:0000313" key="3">
    <source>
        <dbReference type="Proteomes" id="UP000186551"/>
    </source>
</evidence>
<proteinExistence type="predicted"/>
<dbReference type="OrthoDB" id="1442756at2"/>
<accession>A0A1Q5PAE0</accession>
<name>A0A1Q5PAE0_9BACT</name>
<sequence length="182" mass="20901">MFLLRLRHWQAFLLLFVLPFLLQHGLLWLLDALPVRTGRVSAMLLDAFPATVYVLWLWKIGSWLYGRLPQSIKITPLYFHLGNLYLILYALLFVYTLAVLRDSMAMGSVPFGMLALLVPLHLLATCCYLYAVYFAGRSLVSAERQRVAGGAEYLGAFFLFLLLPLGIWFLQPRLRRLYLADS</sequence>
<dbReference type="AlphaFoldDB" id="A0A1Q5PAE0"/>
<dbReference type="EMBL" id="LVWA01000010">
    <property type="protein sequence ID" value="OKL39177.1"/>
    <property type="molecule type" value="Genomic_DNA"/>
</dbReference>
<evidence type="ECO:0000313" key="2">
    <source>
        <dbReference type="EMBL" id="OKL39177.1"/>
    </source>
</evidence>
<evidence type="ECO:0000256" key="1">
    <source>
        <dbReference type="SAM" id="Phobius"/>
    </source>
</evidence>
<gene>
    <name evidence="2" type="ORF">A3841_04340</name>
</gene>
<organism evidence="2 3">
    <name type="scientific">Pontibacter flavimaris</name>
    <dbReference type="NCBI Taxonomy" id="1797110"/>
    <lineage>
        <taxon>Bacteria</taxon>
        <taxon>Pseudomonadati</taxon>
        <taxon>Bacteroidota</taxon>
        <taxon>Cytophagia</taxon>
        <taxon>Cytophagales</taxon>
        <taxon>Hymenobacteraceae</taxon>
        <taxon>Pontibacter</taxon>
    </lineage>
</organism>
<feature type="transmembrane region" description="Helical" evidence="1">
    <location>
        <begin position="153"/>
        <end position="170"/>
    </location>
</feature>
<reference evidence="2 3" key="1">
    <citation type="submission" date="2016-03" db="EMBL/GenBank/DDBJ databases">
        <title>Genome sequence of Pontibacter sp. nov., of the family cytophagaceae, isolated from marine sediment of the Yellow Sea, China.</title>
        <authorList>
            <person name="Zhang G."/>
            <person name="Zhang R."/>
        </authorList>
    </citation>
    <scope>NUCLEOTIDE SEQUENCE [LARGE SCALE GENOMIC DNA]</scope>
    <source>
        <strain evidence="2 3">S10-8</strain>
    </source>
</reference>
<keyword evidence="3" id="KW-1185">Reference proteome</keyword>
<dbReference type="Proteomes" id="UP000186551">
    <property type="component" value="Unassembled WGS sequence"/>
</dbReference>
<keyword evidence="1" id="KW-1133">Transmembrane helix</keyword>